<feature type="domain" description="Transposase IS4-like" evidence="2">
    <location>
        <begin position="2"/>
        <end position="61"/>
    </location>
</feature>
<accession>A0A1I5B4D4</accession>
<proteinExistence type="predicted"/>
<evidence type="ECO:0000313" key="4">
    <source>
        <dbReference type="Proteomes" id="UP000199236"/>
    </source>
</evidence>
<dbReference type="AlphaFoldDB" id="A0A1I5B4D4"/>
<evidence type="ECO:0000259" key="2">
    <source>
        <dbReference type="Pfam" id="PF01609"/>
    </source>
</evidence>
<gene>
    <name evidence="3" type="ORF">SAMN04488056_101714</name>
</gene>
<dbReference type="InterPro" id="IPR002559">
    <property type="entry name" value="Transposase_11"/>
</dbReference>
<organism evidence="3 4">
    <name type="scientific">Cohaesibacter marisflavi</name>
    <dbReference type="NCBI Taxonomy" id="655353"/>
    <lineage>
        <taxon>Bacteria</taxon>
        <taxon>Pseudomonadati</taxon>
        <taxon>Pseudomonadota</taxon>
        <taxon>Alphaproteobacteria</taxon>
        <taxon>Hyphomicrobiales</taxon>
        <taxon>Cohaesibacteraceae</taxon>
    </lineage>
</organism>
<evidence type="ECO:0000256" key="1">
    <source>
        <dbReference type="SAM" id="MobiDB-lite"/>
    </source>
</evidence>
<dbReference type="EMBL" id="FOVR01000001">
    <property type="protein sequence ID" value="SFN69552.1"/>
    <property type="molecule type" value="Genomic_DNA"/>
</dbReference>
<reference evidence="3 4" key="1">
    <citation type="submission" date="2016-10" db="EMBL/GenBank/DDBJ databases">
        <authorList>
            <person name="de Groot N.N."/>
        </authorList>
    </citation>
    <scope>NUCLEOTIDE SEQUENCE [LARGE SCALE GENOMIC DNA]</scope>
    <source>
        <strain evidence="3 4">CGMCC 1.9157</strain>
    </source>
</reference>
<dbReference type="Proteomes" id="UP000199236">
    <property type="component" value="Unassembled WGS sequence"/>
</dbReference>
<keyword evidence="4" id="KW-1185">Reference proteome</keyword>
<feature type="region of interest" description="Disordered" evidence="1">
    <location>
        <begin position="61"/>
        <end position="81"/>
    </location>
</feature>
<dbReference type="Pfam" id="PF01609">
    <property type="entry name" value="DDE_Tnp_1"/>
    <property type="match status" value="1"/>
</dbReference>
<dbReference type="GO" id="GO:0003677">
    <property type="term" value="F:DNA binding"/>
    <property type="evidence" value="ECO:0007669"/>
    <property type="project" value="InterPro"/>
</dbReference>
<protein>
    <submittedName>
        <fullName evidence="3">Transposase DDE domain-containing protein</fullName>
    </submittedName>
</protein>
<name>A0A1I5B4D4_9HYPH</name>
<sequence length="81" mass="9298">MSDYKMFEPLLDLPLARPRRFLADKGYDGDSVREARLFKGVNPVIPPKADDQMQFQRLSAEEPDRAHVQQAQAIPPHRNPL</sequence>
<evidence type="ECO:0000313" key="3">
    <source>
        <dbReference type="EMBL" id="SFN69552.1"/>
    </source>
</evidence>
<dbReference type="GO" id="GO:0004803">
    <property type="term" value="F:transposase activity"/>
    <property type="evidence" value="ECO:0007669"/>
    <property type="project" value="InterPro"/>
</dbReference>
<dbReference type="GO" id="GO:0006313">
    <property type="term" value="P:DNA transposition"/>
    <property type="evidence" value="ECO:0007669"/>
    <property type="project" value="InterPro"/>
</dbReference>